<dbReference type="Pfam" id="PF24883">
    <property type="entry name" value="NPHP3_N"/>
    <property type="match status" value="1"/>
</dbReference>
<feature type="domain" description="Nephrocystin 3-like N-terminal" evidence="4">
    <location>
        <begin position="362"/>
        <end position="505"/>
    </location>
</feature>
<dbReference type="InterPro" id="IPR027417">
    <property type="entry name" value="P-loop_NTPase"/>
</dbReference>
<dbReference type="EMBL" id="ML996092">
    <property type="protein sequence ID" value="KAF2148630.1"/>
    <property type="molecule type" value="Genomic_DNA"/>
</dbReference>
<dbReference type="Gene3D" id="3.40.50.300">
    <property type="entry name" value="P-loop containing nucleotide triphosphate hydrolases"/>
    <property type="match status" value="1"/>
</dbReference>
<keyword evidence="1" id="KW-0677">Repeat</keyword>
<evidence type="ECO:0000256" key="1">
    <source>
        <dbReference type="ARBA" id="ARBA00022737"/>
    </source>
</evidence>
<feature type="region of interest" description="Disordered" evidence="2">
    <location>
        <begin position="21"/>
        <end position="56"/>
    </location>
</feature>
<evidence type="ECO:0000313" key="5">
    <source>
        <dbReference type="EMBL" id="KAF2148630.1"/>
    </source>
</evidence>
<protein>
    <recommendedName>
        <fullName evidence="7">NACHT domain-containing protein</fullName>
    </recommendedName>
</protein>
<organism evidence="5 6">
    <name type="scientific">Myriangium duriaei CBS 260.36</name>
    <dbReference type="NCBI Taxonomy" id="1168546"/>
    <lineage>
        <taxon>Eukaryota</taxon>
        <taxon>Fungi</taxon>
        <taxon>Dikarya</taxon>
        <taxon>Ascomycota</taxon>
        <taxon>Pezizomycotina</taxon>
        <taxon>Dothideomycetes</taxon>
        <taxon>Dothideomycetidae</taxon>
        <taxon>Myriangiales</taxon>
        <taxon>Myriangiaceae</taxon>
        <taxon>Myriangium</taxon>
    </lineage>
</organism>
<dbReference type="PANTHER" id="PTHR10039">
    <property type="entry name" value="AMELOGENIN"/>
    <property type="match status" value="1"/>
</dbReference>
<dbReference type="OrthoDB" id="674604at2759"/>
<dbReference type="Pfam" id="PF17100">
    <property type="entry name" value="NACHT_N"/>
    <property type="match status" value="1"/>
</dbReference>
<proteinExistence type="predicted"/>
<reference evidence="5" key="1">
    <citation type="journal article" date="2020" name="Stud. Mycol.">
        <title>101 Dothideomycetes genomes: a test case for predicting lifestyles and emergence of pathogens.</title>
        <authorList>
            <person name="Haridas S."/>
            <person name="Albert R."/>
            <person name="Binder M."/>
            <person name="Bloem J."/>
            <person name="Labutti K."/>
            <person name="Salamov A."/>
            <person name="Andreopoulos B."/>
            <person name="Baker S."/>
            <person name="Barry K."/>
            <person name="Bills G."/>
            <person name="Bluhm B."/>
            <person name="Cannon C."/>
            <person name="Castanera R."/>
            <person name="Culley D."/>
            <person name="Daum C."/>
            <person name="Ezra D."/>
            <person name="Gonzalez J."/>
            <person name="Henrissat B."/>
            <person name="Kuo A."/>
            <person name="Liang C."/>
            <person name="Lipzen A."/>
            <person name="Lutzoni F."/>
            <person name="Magnuson J."/>
            <person name="Mondo S."/>
            <person name="Nolan M."/>
            <person name="Ohm R."/>
            <person name="Pangilinan J."/>
            <person name="Park H.-J."/>
            <person name="Ramirez L."/>
            <person name="Alfaro M."/>
            <person name="Sun H."/>
            <person name="Tritt A."/>
            <person name="Yoshinaga Y."/>
            <person name="Zwiers L.-H."/>
            <person name="Turgeon B."/>
            <person name="Goodwin S."/>
            <person name="Spatafora J."/>
            <person name="Crous P."/>
            <person name="Grigoriev I."/>
        </authorList>
    </citation>
    <scope>NUCLEOTIDE SEQUENCE</scope>
    <source>
        <strain evidence="5">CBS 260.36</strain>
    </source>
</reference>
<evidence type="ECO:0008006" key="7">
    <source>
        <dbReference type="Google" id="ProtNLM"/>
    </source>
</evidence>
<evidence type="ECO:0000256" key="2">
    <source>
        <dbReference type="SAM" id="MobiDB-lite"/>
    </source>
</evidence>
<feature type="compositionally biased region" description="Low complexity" evidence="2">
    <location>
        <begin position="33"/>
        <end position="44"/>
    </location>
</feature>
<dbReference type="AlphaFoldDB" id="A0A9P4IVQ5"/>
<dbReference type="PANTHER" id="PTHR10039:SF14">
    <property type="entry name" value="NACHT DOMAIN-CONTAINING PROTEIN"/>
    <property type="match status" value="1"/>
</dbReference>
<sequence>MATMEPTSHKRKLDRLRKFLRVPSNSPPGHLPASSSATSQASAAGPSQPMTSTATPLRTLTTVSGTCEISARPSDAQLYLSSFYEKVLKKLDYQERKTIEPYVDLTNHNIELTIEKSYRAAFVKQQLCRDKQWQWEFRGRARSLRDEANKVLLWLKKFQTVGVAVTSLDPLHIGLPWAAVNALLEVFLSDQEQMAALLTGMASVLYIIHRLQAYLQYLQHRPAQFEFATLLEESLIDLYAHVLKFLTKAIRTYDTRIKSAVKQWAKAFWEKAELEEFELKCEKLVSRVRDDIAICDKKLRENDVENVRLLQTTLDSQLQRIEGIKDSLESVYIQMFLGKLPIADRAKYGSYTDQYLEQCLEGTREDLIRHIKQWIFDPDSKNIFWRCGMAGTGKSTISRTIAETSLKYQRQGDLLTSRFFFKRGAGDRSNASRFFSTLALQFAHTDPTLRLSVAQAIATEPMIFQASLRQQMQELLVKPLEDRAEQMPLMVVILVDALDECESSWSML</sequence>
<feature type="domain" description="NWD NACHT-NTPase N-terminal" evidence="3">
    <location>
        <begin position="80"/>
        <end position="269"/>
    </location>
</feature>
<evidence type="ECO:0000313" key="6">
    <source>
        <dbReference type="Proteomes" id="UP000799439"/>
    </source>
</evidence>
<gene>
    <name evidence="5" type="ORF">K461DRAFT_297148</name>
</gene>
<accession>A0A9P4IVQ5</accession>
<keyword evidence="6" id="KW-1185">Reference proteome</keyword>
<comment type="caution">
    <text evidence="5">The sequence shown here is derived from an EMBL/GenBank/DDBJ whole genome shotgun (WGS) entry which is preliminary data.</text>
</comment>
<evidence type="ECO:0000259" key="4">
    <source>
        <dbReference type="Pfam" id="PF24883"/>
    </source>
</evidence>
<name>A0A9P4IVQ5_9PEZI</name>
<dbReference type="Proteomes" id="UP000799439">
    <property type="component" value="Unassembled WGS sequence"/>
</dbReference>
<dbReference type="InterPro" id="IPR031359">
    <property type="entry name" value="NACHT_N"/>
</dbReference>
<dbReference type="InterPro" id="IPR056884">
    <property type="entry name" value="NPHP3-like_N"/>
</dbReference>
<evidence type="ECO:0000259" key="3">
    <source>
        <dbReference type="Pfam" id="PF17100"/>
    </source>
</evidence>